<keyword evidence="2" id="KW-1185">Reference proteome</keyword>
<dbReference type="Proteomes" id="UP000823674">
    <property type="component" value="Chromosome A10"/>
</dbReference>
<comment type="caution">
    <text evidence="1">The sequence shown here is derived from an EMBL/GenBank/DDBJ whole genome shotgun (WGS) entry which is preliminary data.</text>
</comment>
<accession>A0ABQ7KMX6</accession>
<gene>
    <name evidence="1" type="primary">A10p003910.1_BraROA</name>
    <name evidence="1" type="ORF">IGI04_039457</name>
</gene>
<sequence>MTSNMKEGTLTGKIQSHWMLYGGGYLRINIDSDQVKSIRNGIVVDHKECMVSLQRMIKAQLVALMNLRFKGRFKSELVCVAKASWILLTFPRYKFEDKLQRRMVQVEFLQLWNKTGSVTEIKGQVLVNKRSSCGDDKGVVLLEHHMTKMQKTLQVLVKCGSSAYNLLEERIIKWCSIQRLREVICQENKGSQFWKSYRIHIHMSICCNIASLWEHQLVAWVRYSERNRQARGRGAIVLLKVFLHKFRSDDSWELLIDYQWQRNNEKKQVSGFCSTRKRNKGVGFAGHSLDLKAKSSSLCEKSQVIAKVQGSLIVRDQFVRA</sequence>
<organism evidence="1 2">
    <name type="scientific">Brassica rapa subsp. trilocularis</name>
    <dbReference type="NCBI Taxonomy" id="1813537"/>
    <lineage>
        <taxon>Eukaryota</taxon>
        <taxon>Viridiplantae</taxon>
        <taxon>Streptophyta</taxon>
        <taxon>Embryophyta</taxon>
        <taxon>Tracheophyta</taxon>
        <taxon>Spermatophyta</taxon>
        <taxon>Magnoliopsida</taxon>
        <taxon>eudicotyledons</taxon>
        <taxon>Gunneridae</taxon>
        <taxon>Pentapetalae</taxon>
        <taxon>rosids</taxon>
        <taxon>malvids</taxon>
        <taxon>Brassicales</taxon>
        <taxon>Brassicaceae</taxon>
        <taxon>Brassiceae</taxon>
        <taxon>Brassica</taxon>
    </lineage>
</organism>
<protein>
    <submittedName>
        <fullName evidence="1">Uncharacterized protein</fullName>
    </submittedName>
</protein>
<name>A0ABQ7KMX6_BRACM</name>
<evidence type="ECO:0000313" key="2">
    <source>
        <dbReference type="Proteomes" id="UP000823674"/>
    </source>
</evidence>
<evidence type="ECO:0000313" key="1">
    <source>
        <dbReference type="EMBL" id="KAG5374861.1"/>
    </source>
</evidence>
<dbReference type="EMBL" id="JADBGQ010000010">
    <property type="protein sequence ID" value="KAG5374861.1"/>
    <property type="molecule type" value="Genomic_DNA"/>
</dbReference>
<reference evidence="1 2" key="1">
    <citation type="submission" date="2021-03" db="EMBL/GenBank/DDBJ databases">
        <authorList>
            <person name="King G.J."/>
            <person name="Bancroft I."/>
            <person name="Baten A."/>
            <person name="Bloomfield J."/>
            <person name="Borpatragohain P."/>
            <person name="He Z."/>
            <person name="Irish N."/>
            <person name="Irwin J."/>
            <person name="Liu K."/>
            <person name="Mauleon R.P."/>
            <person name="Moore J."/>
            <person name="Morris R."/>
            <person name="Ostergaard L."/>
            <person name="Wang B."/>
            <person name="Wells R."/>
        </authorList>
    </citation>
    <scope>NUCLEOTIDE SEQUENCE [LARGE SCALE GENOMIC DNA]</scope>
    <source>
        <strain evidence="1">R-o-18</strain>
        <tissue evidence="1">Leaf</tissue>
    </source>
</reference>
<proteinExistence type="predicted"/>